<dbReference type="SUPFAM" id="SSF52266">
    <property type="entry name" value="SGNH hydrolase"/>
    <property type="match status" value="1"/>
</dbReference>
<dbReference type="InterPro" id="IPR035669">
    <property type="entry name" value="SGNH_plant_lipase-like"/>
</dbReference>
<dbReference type="InterPro" id="IPR051058">
    <property type="entry name" value="GDSL_Est/Lipase"/>
</dbReference>
<dbReference type="AlphaFoldDB" id="A0AA38GIW7"/>
<reference evidence="4 5" key="1">
    <citation type="journal article" date="2021" name="Nat. Plants">
        <title>The Taxus genome provides insights into paclitaxel biosynthesis.</title>
        <authorList>
            <person name="Xiong X."/>
            <person name="Gou J."/>
            <person name="Liao Q."/>
            <person name="Li Y."/>
            <person name="Zhou Q."/>
            <person name="Bi G."/>
            <person name="Li C."/>
            <person name="Du R."/>
            <person name="Wang X."/>
            <person name="Sun T."/>
            <person name="Guo L."/>
            <person name="Liang H."/>
            <person name="Lu P."/>
            <person name="Wu Y."/>
            <person name="Zhang Z."/>
            <person name="Ro D.K."/>
            <person name="Shang Y."/>
            <person name="Huang S."/>
            <person name="Yan J."/>
        </authorList>
    </citation>
    <scope>NUCLEOTIDE SEQUENCE [LARGE SCALE GENOMIC DNA]</scope>
    <source>
        <strain evidence="4">Ta-2019</strain>
    </source>
</reference>
<dbReference type="GO" id="GO:0016788">
    <property type="term" value="F:hydrolase activity, acting on ester bonds"/>
    <property type="evidence" value="ECO:0007669"/>
    <property type="project" value="InterPro"/>
</dbReference>
<comment type="similarity">
    <text evidence="1">Belongs to the 'GDSL' lipolytic enzyme family.</text>
</comment>
<gene>
    <name evidence="4" type="ORF">KI387_017546</name>
</gene>
<dbReference type="PANTHER" id="PTHR45648">
    <property type="entry name" value="GDSL LIPASE/ACYLHYDROLASE FAMILY PROTEIN (AFU_ORTHOLOGUE AFUA_4G14700)"/>
    <property type="match status" value="1"/>
</dbReference>
<name>A0AA38GIW7_TAXCH</name>
<evidence type="ECO:0008006" key="6">
    <source>
        <dbReference type="Google" id="ProtNLM"/>
    </source>
</evidence>
<comment type="caution">
    <text evidence="4">The sequence shown here is derived from an EMBL/GenBank/DDBJ whole genome shotgun (WGS) entry which is preliminary data.</text>
</comment>
<evidence type="ECO:0000313" key="5">
    <source>
        <dbReference type="Proteomes" id="UP000824469"/>
    </source>
</evidence>
<sequence>LKPTTQKLGFPASPPAYLSLQSGGNNSTSILNGVNFASGGSGILDENSVGSVSMNKQVEYYATVYGNLAAQLGNGEAQKLVSKSLFVVVIGSNDLFSYSKSNYKLQAKYSPQQYIDFLISTFKTQLQGIYNLGARRIVSVGVGPIGCSPSQRSQKSKTGDCIEEENDLARSFNAAIKSLFASQLAPNLHGLNYAACNTYGVVSDYIQNPTVYGFKDVVNACCGAGHMNGRIACLPVVKYCSNRGEHLFWDLYHPTQIASQKLIDTFFDGSPDQISPVNVRKLIST</sequence>
<evidence type="ECO:0000256" key="3">
    <source>
        <dbReference type="ARBA" id="ARBA00022963"/>
    </source>
</evidence>
<dbReference type="GO" id="GO:0016042">
    <property type="term" value="P:lipid catabolic process"/>
    <property type="evidence" value="ECO:0007669"/>
    <property type="project" value="UniProtKB-KW"/>
</dbReference>
<dbReference type="OMA" id="HMNGRIA"/>
<keyword evidence="3" id="KW-0442">Lipid degradation</keyword>
<dbReference type="Pfam" id="PF00657">
    <property type="entry name" value="Lipase_GDSL"/>
    <property type="match status" value="1"/>
</dbReference>
<dbReference type="InterPro" id="IPR036514">
    <property type="entry name" value="SGNH_hydro_sf"/>
</dbReference>
<feature type="non-terminal residue" evidence="4">
    <location>
        <position position="285"/>
    </location>
</feature>
<organism evidence="4 5">
    <name type="scientific">Taxus chinensis</name>
    <name type="common">Chinese yew</name>
    <name type="synonym">Taxus wallichiana var. chinensis</name>
    <dbReference type="NCBI Taxonomy" id="29808"/>
    <lineage>
        <taxon>Eukaryota</taxon>
        <taxon>Viridiplantae</taxon>
        <taxon>Streptophyta</taxon>
        <taxon>Embryophyta</taxon>
        <taxon>Tracheophyta</taxon>
        <taxon>Spermatophyta</taxon>
        <taxon>Pinopsida</taxon>
        <taxon>Pinidae</taxon>
        <taxon>Conifers II</taxon>
        <taxon>Cupressales</taxon>
        <taxon>Taxaceae</taxon>
        <taxon>Taxus</taxon>
    </lineage>
</organism>
<evidence type="ECO:0000256" key="2">
    <source>
        <dbReference type="ARBA" id="ARBA00022801"/>
    </source>
</evidence>
<dbReference type="CDD" id="cd01837">
    <property type="entry name" value="SGNH_plant_lipase_like"/>
    <property type="match status" value="1"/>
</dbReference>
<dbReference type="Gene3D" id="3.40.50.1110">
    <property type="entry name" value="SGNH hydrolase"/>
    <property type="match status" value="1"/>
</dbReference>
<keyword evidence="3" id="KW-0443">Lipid metabolism</keyword>
<accession>A0AA38GIW7</accession>
<dbReference type="InterPro" id="IPR001087">
    <property type="entry name" value="GDSL"/>
</dbReference>
<proteinExistence type="inferred from homology"/>
<dbReference type="PANTHER" id="PTHR45648:SF106">
    <property type="entry name" value="ANTHER-SPECIFIC PROLINE-RICH PROTEIN APG"/>
    <property type="match status" value="1"/>
</dbReference>
<keyword evidence="5" id="KW-1185">Reference proteome</keyword>
<keyword evidence="2" id="KW-0378">Hydrolase</keyword>
<protein>
    <recommendedName>
        <fullName evidence="6">GDSL esterase/lipase</fullName>
    </recommendedName>
</protein>
<evidence type="ECO:0000256" key="1">
    <source>
        <dbReference type="ARBA" id="ARBA00008668"/>
    </source>
</evidence>
<dbReference type="Proteomes" id="UP000824469">
    <property type="component" value="Unassembled WGS sequence"/>
</dbReference>
<dbReference type="EMBL" id="JAHRHJ020000003">
    <property type="protein sequence ID" value="KAH9322907.1"/>
    <property type="molecule type" value="Genomic_DNA"/>
</dbReference>
<evidence type="ECO:0000313" key="4">
    <source>
        <dbReference type="EMBL" id="KAH9322907.1"/>
    </source>
</evidence>